<dbReference type="SUPFAM" id="SSF82185">
    <property type="entry name" value="Histone H3 K4-specific methyltransferase SET7/9 N-terminal domain"/>
    <property type="match status" value="2"/>
</dbReference>
<dbReference type="SMART" id="SM00698">
    <property type="entry name" value="MORN"/>
    <property type="match status" value="8"/>
</dbReference>
<dbReference type="InterPro" id="IPR003409">
    <property type="entry name" value="MORN"/>
</dbReference>
<evidence type="ECO:0000256" key="2">
    <source>
        <dbReference type="SAM" id="MobiDB-lite"/>
    </source>
</evidence>
<accession>A0AAD1UJF7</accession>
<feature type="region of interest" description="Disordered" evidence="2">
    <location>
        <begin position="1"/>
        <end position="27"/>
    </location>
</feature>
<organism evidence="3 4">
    <name type="scientific">Euplotes crassus</name>
    <dbReference type="NCBI Taxonomy" id="5936"/>
    <lineage>
        <taxon>Eukaryota</taxon>
        <taxon>Sar</taxon>
        <taxon>Alveolata</taxon>
        <taxon>Ciliophora</taxon>
        <taxon>Intramacronucleata</taxon>
        <taxon>Spirotrichea</taxon>
        <taxon>Hypotrichia</taxon>
        <taxon>Euplotida</taxon>
        <taxon>Euplotidae</taxon>
        <taxon>Moneuplotes</taxon>
    </lineage>
</organism>
<sequence length="339" mass="39035">MGSLCSNEGEVEVGHTELKKKKTKPSFKPEMVEQDELYSEFSGSDWEDSDFGDVDTKPSFHRRGYKKNMFKQDVYEWIEDNLESKEALKRFKKLGPFMIKTRDNGAKRNNFGYKAQKQLDYFGEIQGSKRSGRGVFIRNGTDLYEGFLKNNKPDGRGRLIYNNGDIYQGDFENGNYCGYGKKVSKKYFRQGEFNEGKLNGNALEISKISPKDKYYGEFSNDKKHGTGEMYFENGDVYKGGFKNNKFHGQGTMNFKNGDTYTGNFERGMRHGYGRYSFKSGKLYAGNFKDNMFHGEGTLTKKDGNTYEGMFRNGKKHGQGYHIDRKNNKTKVKYVDGEQV</sequence>
<gene>
    <name evidence="3" type="ORF">ECRASSUSDP1_LOCUS9349</name>
</gene>
<dbReference type="PANTHER" id="PTHR43215:SF14">
    <property type="entry name" value="RADIAL SPOKE HEAD 1 HOMOLOG"/>
    <property type="match status" value="1"/>
</dbReference>
<dbReference type="Gene3D" id="2.20.110.10">
    <property type="entry name" value="Histone H3 K4-specific methyltransferase SET7/9 N-terminal domain"/>
    <property type="match status" value="3"/>
</dbReference>
<evidence type="ECO:0000256" key="1">
    <source>
        <dbReference type="ARBA" id="ARBA00022737"/>
    </source>
</evidence>
<dbReference type="EMBL" id="CAMPGE010009187">
    <property type="protein sequence ID" value="CAI2368060.1"/>
    <property type="molecule type" value="Genomic_DNA"/>
</dbReference>
<keyword evidence="1" id="KW-0677">Repeat</keyword>
<evidence type="ECO:0008006" key="5">
    <source>
        <dbReference type="Google" id="ProtNLM"/>
    </source>
</evidence>
<comment type="caution">
    <text evidence="3">The sequence shown here is derived from an EMBL/GenBank/DDBJ whole genome shotgun (WGS) entry which is preliminary data.</text>
</comment>
<dbReference type="AlphaFoldDB" id="A0AAD1UJF7"/>
<evidence type="ECO:0000313" key="3">
    <source>
        <dbReference type="EMBL" id="CAI2368060.1"/>
    </source>
</evidence>
<proteinExistence type="predicted"/>
<keyword evidence="4" id="KW-1185">Reference proteome</keyword>
<reference evidence="3" key="1">
    <citation type="submission" date="2023-07" db="EMBL/GenBank/DDBJ databases">
        <authorList>
            <consortium name="AG Swart"/>
            <person name="Singh M."/>
            <person name="Singh A."/>
            <person name="Seah K."/>
            <person name="Emmerich C."/>
        </authorList>
    </citation>
    <scope>NUCLEOTIDE SEQUENCE</scope>
    <source>
        <strain evidence="3">DP1</strain>
    </source>
</reference>
<evidence type="ECO:0000313" key="4">
    <source>
        <dbReference type="Proteomes" id="UP001295684"/>
    </source>
</evidence>
<dbReference type="PANTHER" id="PTHR43215">
    <property type="entry name" value="RADIAL SPOKE HEAD 1 HOMOLOG"/>
    <property type="match status" value="1"/>
</dbReference>
<protein>
    <recommendedName>
        <fullName evidence="5">MORN repeat protein</fullName>
    </recommendedName>
</protein>
<dbReference type="Proteomes" id="UP001295684">
    <property type="component" value="Unassembled WGS sequence"/>
</dbReference>
<name>A0AAD1UJF7_EUPCR</name>
<dbReference type="Pfam" id="PF02493">
    <property type="entry name" value="MORN"/>
    <property type="match status" value="9"/>
</dbReference>